<dbReference type="Proteomes" id="UP000318297">
    <property type="component" value="Unassembled WGS sequence"/>
</dbReference>
<dbReference type="Pfam" id="PF00037">
    <property type="entry name" value="Fer4"/>
    <property type="match status" value="1"/>
</dbReference>
<keyword evidence="6" id="KW-0521">NADP</keyword>
<evidence type="ECO:0000313" key="13">
    <source>
        <dbReference type="Proteomes" id="UP000318297"/>
    </source>
</evidence>
<protein>
    <recommendedName>
        <fullName evidence="2">ferredoxin--NADP(+) reductase</fullName>
        <ecNumber evidence="2">1.18.1.2</ecNumber>
    </recommendedName>
</protein>
<dbReference type="InterPro" id="IPR017896">
    <property type="entry name" value="4Fe4S_Fe-S-bd"/>
</dbReference>
<organism evidence="12 13">
    <name type="scientific">Rudaeicoccus suwonensis</name>
    <dbReference type="NCBI Taxonomy" id="657409"/>
    <lineage>
        <taxon>Bacteria</taxon>
        <taxon>Bacillati</taxon>
        <taxon>Actinomycetota</taxon>
        <taxon>Actinomycetes</taxon>
        <taxon>Micrococcales</taxon>
        <taxon>Dermacoccaceae</taxon>
        <taxon>Rudaeicoccus</taxon>
    </lineage>
</organism>
<evidence type="ECO:0000256" key="8">
    <source>
        <dbReference type="ARBA" id="ARBA00023004"/>
    </source>
</evidence>
<dbReference type="InterPro" id="IPR036188">
    <property type="entry name" value="FAD/NAD-bd_sf"/>
</dbReference>
<dbReference type="GO" id="GO:0051536">
    <property type="term" value="F:iron-sulfur cluster binding"/>
    <property type="evidence" value="ECO:0007669"/>
    <property type="project" value="UniProtKB-KW"/>
</dbReference>
<evidence type="ECO:0000256" key="6">
    <source>
        <dbReference type="ARBA" id="ARBA00022857"/>
    </source>
</evidence>
<dbReference type="PRINTS" id="PR00419">
    <property type="entry name" value="ADXRDTASE"/>
</dbReference>
<dbReference type="SUPFAM" id="SSF51971">
    <property type="entry name" value="Nucleotide-binding domain"/>
    <property type="match status" value="1"/>
</dbReference>
<dbReference type="PANTHER" id="PTHR48467:SF1">
    <property type="entry name" value="GLUTAMATE SYNTHASE 1 [NADH], CHLOROPLASTIC-LIKE"/>
    <property type="match status" value="1"/>
</dbReference>
<dbReference type="AlphaFoldDB" id="A0A561E3J8"/>
<evidence type="ECO:0000256" key="1">
    <source>
        <dbReference type="ARBA" id="ARBA00001974"/>
    </source>
</evidence>
<dbReference type="GO" id="GO:0004324">
    <property type="term" value="F:ferredoxin-NADP+ reductase activity"/>
    <property type="evidence" value="ECO:0007669"/>
    <property type="project" value="UniProtKB-EC"/>
</dbReference>
<dbReference type="Pfam" id="PF07992">
    <property type="entry name" value="Pyr_redox_2"/>
    <property type="match status" value="1"/>
</dbReference>
<dbReference type="PROSITE" id="PS00198">
    <property type="entry name" value="4FE4S_FER_1"/>
    <property type="match status" value="1"/>
</dbReference>
<dbReference type="OrthoDB" id="289202at2"/>
<evidence type="ECO:0000313" key="12">
    <source>
        <dbReference type="EMBL" id="TWE10171.1"/>
    </source>
</evidence>
<dbReference type="RefSeq" id="WP_145228940.1">
    <property type="nucleotide sequence ID" value="NZ_VIVQ01000002.1"/>
</dbReference>
<reference evidence="12 13" key="1">
    <citation type="submission" date="2019-06" db="EMBL/GenBank/DDBJ databases">
        <title>Sequencing the genomes of 1000 actinobacteria strains.</title>
        <authorList>
            <person name="Klenk H.-P."/>
        </authorList>
    </citation>
    <scope>NUCLEOTIDE SEQUENCE [LARGE SCALE GENOMIC DNA]</scope>
    <source>
        <strain evidence="12 13">DSM 19560</strain>
    </source>
</reference>
<keyword evidence="3" id="KW-0285">Flavoprotein</keyword>
<evidence type="ECO:0000256" key="9">
    <source>
        <dbReference type="ARBA" id="ARBA00023014"/>
    </source>
</evidence>
<dbReference type="PANTHER" id="PTHR48467">
    <property type="entry name" value="GLUTAMATE SYNTHASE 1 [NADH], CHLOROPLASTIC-LIKE"/>
    <property type="match status" value="1"/>
</dbReference>
<name>A0A561E3J8_9MICO</name>
<dbReference type="CDD" id="cd04410">
    <property type="entry name" value="DMSOR_beta-like"/>
    <property type="match status" value="1"/>
</dbReference>
<dbReference type="EMBL" id="VIVQ01000002">
    <property type="protein sequence ID" value="TWE10171.1"/>
    <property type="molecule type" value="Genomic_DNA"/>
</dbReference>
<proteinExistence type="predicted"/>
<keyword evidence="7" id="KW-0560">Oxidoreductase</keyword>
<dbReference type="EC" id="1.18.1.2" evidence="2"/>
<feature type="domain" description="4Fe-4S ferredoxin-type" evidence="11">
    <location>
        <begin position="37"/>
        <end position="66"/>
    </location>
</feature>
<dbReference type="InterPro" id="IPR017900">
    <property type="entry name" value="4Fe4S_Fe_S_CS"/>
</dbReference>
<sequence length="553" mass="59007">MAFVITQSCCADASCVSVCPVNCIHPTPDEPDFGTTDTLYVDPSTCIDCGACADACPVKAIQPADALSGAQHQFIDINAQFYETPRDETVWTAPAFTHSTDTDGAPLRIAIVGSGPAASYTAKHLLTTTTCEVAMFERLPVPGGLLREGVAPDHGATKAIADTFRWVYRHHRTSSFFNVEVGTDVSLAELQQRFHAVVYGVGARGANPVGFPGEDDAAVVASGDVVGWYNGRPVEGSAAFSMPLNSERVVIVGNGNVALDIARILLAPVDSLHETDVPSAVLDQLRHSRIREVVVMGRRGPQFAAFTRPELLMLPETAGCEVVVEARLGIADELAHLSEARHQILAELPVVPIDWAAAPPAEKRIVLAFHTAIDQVVDGQVQLRRTQDPVAGTGEEPQSFSVGSATVVLANGFRVSPQPDLPYDEAAARIPHRDGRVLDADSGEPLPGVYVVGWTKRGAHGGIGANRRDAEETVDAILADGRAGLLAEPTMSRLAFRRMLSGRTSVVSARRAMAVLDREEAAGRKSGRSREKFVSTAELLAASRLVHRGRRTG</sequence>
<dbReference type="GO" id="GO:0046872">
    <property type="term" value="F:metal ion binding"/>
    <property type="evidence" value="ECO:0007669"/>
    <property type="project" value="UniProtKB-KW"/>
</dbReference>
<evidence type="ECO:0000259" key="11">
    <source>
        <dbReference type="PROSITE" id="PS51379"/>
    </source>
</evidence>
<accession>A0A561E3J8</accession>
<evidence type="ECO:0000256" key="2">
    <source>
        <dbReference type="ARBA" id="ARBA00013223"/>
    </source>
</evidence>
<keyword evidence="4" id="KW-0479">Metal-binding</keyword>
<feature type="domain" description="4Fe-4S ferredoxin-type" evidence="11">
    <location>
        <begin position="1"/>
        <end position="29"/>
    </location>
</feature>
<dbReference type="SUPFAM" id="SSF51905">
    <property type="entry name" value="FAD/NAD(P)-binding domain"/>
    <property type="match status" value="1"/>
</dbReference>
<comment type="catalytic activity">
    <reaction evidence="10">
        <text>2 reduced [2Fe-2S]-[ferredoxin] + NADP(+) + H(+) = 2 oxidized [2Fe-2S]-[ferredoxin] + NADPH</text>
        <dbReference type="Rhea" id="RHEA:20125"/>
        <dbReference type="Rhea" id="RHEA-COMP:10000"/>
        <dbReference type="Rhea" id="RHEA-COMP:10001"/>
        <dbReference type="ChEBI" id="CHEBI:15378"/>
        <dbReference type="ChEBI" id="CHEBI:33737"/>
        <dbReference type="ChEBI" id="CHEBI:33738"/>
        <dbReference type="ChEBI" id="CHEBI:57783"/>
        <dbReference type="ChEBI" id="CHEBI:58349"/>
        <dbReference type="EC" id="1.18.1.2"/>
    </reaction>
</comment>
<comment type="cofactor">
    <cofactor evidence="1">
        <name>FAD</name>
        <dbReference type="ChEBI" id="CHEBI:57692"/>
    </cofactor>
</comment>
<dbReference type="SUPFAM" id="SSF54862">
    <property type="entry name" value="4Fe-4S ferredoxins"/>
    <property type="match status" value="1"/>
</dbReference>
<evidence type="ECO:0000256" key="4">
    <source>
        <dbReference type="ARBA" id="ARBA00022723"/>
    </source>
</evidence>
<dbReference type="PROSITE" id="PS51379">
    <property type="entry name" value="4FE4S_FER_2"/>
    <property type="match status" value="2"/>
</dbReference>
<dbReference type="Gene3D" id="3.30.70.20">
    <property type="match status" value="1"/>
</dbReference>
<evidence type="ECO:0000256" key="3">
    <source>
        <dbReference type="ARBA" id="ARBA00022630"/>
    </source>
</evidence>
<evidence type="ECO:0000256" key="10">
    <source>
        <dbReference type="ARBA" id="ARBA00047776"/>
    </source>
</evidence>
<dbReference type="Gene3D" id="3.50.50.60">
    <property type="entry name" value="FAD/NAD(P)-binding domain"/>
    <property type="match status" value="1"/>
</dbReference>
<comment type="caution">
    <text evidence="12">The sequence shown here is derived from an EMBL/GenBank/DDBJ whole genome shotgun (WGS) entry which is preliminary data.</text>
</comment>
<gene>
    <name evidence="12" type="ORF">BKA23_2523</name>
</gene>
<dbReference type="InterPro" id="IPR055275">
    <property type="entry name" value="Ferredox_Rdtase"/>
</dbReference>
<dbReference type="InterPro" id="IPR023753">
    <property type="entry name" value="FAD/NAD-binding_dom"/>
</dbReference>
<keyword evidence="5" id="KW-0274">FAD</keyword>
<keyword evidence="8" id="KW-0408">Iron</keyword>
<keyword evidence="13" id="KW-1185">Reference proteome</keyword>
<keyword evidence="9" id="KW-0411">Iron-sulfur</keyword>
<evidence type="ECO:0000256" key="5">
    <source>
        <dbReference type="ARBA" id="ARBA00022827"/>
    </source>
</evidence>
<dbReference type="Gene3D" id="3.40.50.720">
    <property type="entry name" value="NAD(P)-binding Rossmann-like Domain"/>
    <property type="match status" value="1"/>
</dbReference>
<evidence type="ECO:0000256" key="7">
    <source>
        <dbReference type="ARBA" id="ARBA00023002"/>
    </source>
</evidence>